<evidence type="ECO:0000259" key="5">
    <source>
        <dbReference type="PROSITE" id="PS50937"/>
    </source>
</evidence>
<dbReference type="InterPro" id="IPR047057">
    <property type="entry name" value="MerR_fam"/>
</dbReference>
<evidence type="ECO:0000313" key="6">
    <source>
        <dbReference type="EMBL" id="MFL9841498.1"/>
    </source>
</evidence>
<dbReference type="Pfam" id="PF13411">
    <property type="entry name" value="MerR_1"/>
    <property type="match status" value="1"/>
</dbReference>
<dbReference type="InterPro" id="IPR000551">
    <property type="entry name" value="MerR-type_HTH_dom"/>
</dbReference>
<dbReference type="PRINTS" id="PR00040">
    <property type="entry name" value="HTHMERR"/>
</dbReference>
<dbReference type="CDD" id="cd00592">
    <property type="entry name" value="HTH_MerR-like"/>
    <property type="match status" value="1"/>
</dbReference>
<keyword evidence="2" id="KW-0805">Transcription regulation</keyword>
<dbReference type="PROSITE" id="PS00552">
    <property type="entry name" value="HTH_MERR_1"/>
    <property type="match status" value="1"/>
</dbReference>
<keyword evidence="7" id="KW-1185">Reference proteome</keyword>
<dbReference type="Gene3D" id="1.10.1660.10">
    <property type="match status" value="1"/>
</dbReference>
<accession>A0ABW8YMI6</accession>
<dbReference type="PANTHER" id="PTHR30204:SF69">
    <property type="entry name" value="MERR-FAMILY TRANSCRIPTIONAL REGULATOR"/>
    <property type="match status" value="1"/>
</dbReference>
<sequence>MIESLDIAEVARRSGITARALRFYEARGLLRPLRTASGRRCYGPAELEQVHRIVLLKRAGLSLAQIQRLTAHAPVDLGRLVDVQLETLAEQAAEIEAARALLRTVKSRIDSGERIDVATFCSLIRQGDMQMSQQQQWDKVADRFFTAEEKAQFEATMAQLPADFDHADYTRGWADLGARIKAALPLDPASVQAQAFVAEWREMLAPFNAVATPAMKAGVQRMYERMDTWQGQADPGFDAEVFAFIQSALRAKAG</sequence>
<evidence type="ECO:0000256" key="2">
    <source>
        <dbReference type="ARBA" id="ARBA00023015"/>
    </source>
</evidence>
<evidence type="ECO:0000256" key="3">
    <source>
        <dbReference type="ARBA" id="ARBA00023125"/>
    </source>
</evidence>
<dbReference type="PANTHER" id="PTHR30204">
    <property type="entry name" value="REDOX-CYCLING DRUG-SENSING TRANSCRIPTIONAL ACTIVATOR SOXR"/>
    <property type="match status" value="1"/>
</dbReference>
<dbReference type="RefSeq" id="WP_408078396.1">
    <property type="nucleotide sequence ID" value="NZ_JBELQC010000001.1"/>
</dbReference>
<comment type="caution">
    <text evidence="6">The sequence shown here is derived from an EMBL/GenBank/DDBJ whole genome shotgun (WGS) entry which is preliminary data.</text>
</comment>
<dbReference type="SMART" id="SM00422">
    <property type="entry name" value="HTH_MERR"/>
    <property type="match status" value="1"/>
</dbReference>
<organism evidence="6 7">
    <name type="scientific">Sphingomonas plantiphila</name>
    <dbReference type="NCBI Taxonomy" id="3163295"/>
    <lineage>
        <taxon>Bacteria</taxon>
        <taxon>Pseudomonadati</taxon>
        <taxon>Pseudomonadota</taxon>
        <taxon>Alphaproteobacteria</taxon>
        <taxon>Sphingomonadales</taxon>
        <taxon>Sphingomonadaceae</taxon>
        <taxon>Sphingomonas</taxon>
    </lineage>
</organism>
<keyword evidence="1" id="KW-0678">Repressor</keyword>
<keyword evidence="3" id="KW-0238">DNA-binding</keyword>
<keyword evidence="4" id="KW-0804">Transcription</keyword>
<evidence type="ECO:0000256" key="4">
    <source>
        <dbReference type="ARBA" id="ARBA00023163"/>
    </source>
</evidence>
<evidence type="ECO:0000313" key="7">
    <source>
        <dbReference type="Proteomes" id="UP001629244"/>
    </source>
</evidence>
<dbReference type="InterPro" id="IPR012925">
    <property type="entry name" value="TipAS_dom"/>
</dbReference>
<name>A0ABW8YMI6_9SPHN</name>
<dbReference type="EMBL" id="JBELQC010000001">
    <property type="protein sequence ID" value="MFL9841498.1"/>
    <property type="molecule type" value="Genomic_DNA"/>
</dbReference>
<reference evidence="6 7" key="1">
    <citation type="submission" date="2024-06" db="EMBL/GenBank/DDBJ databases">
        <authorList>
            <person name="Kaempfer P."/>
            <person name="Viver T."/>
        </authorList>
    </citation>
    <scope>NUCLEOTIDE SEQUENCE [LARGE SCALE GENOMIC DNA]</scope>
    <source>
        <strain evidence="6 7">ST-64</strain>
    </source>
</reference>
<dbReference type="InterPro" id="IPR009061">
    <property type="entry name" value="DNA-bd_dom_put_sf"/>
</dbReference>
<proteinExistence type="predicted"/>
<feature type="domain" description="HTH merR-type" evidence="5">
    <location>
        <begin position="4"/>
        <end position="72"/>
    </location>
</feature>
<dbReference type="PROSITE" id="PS50937">
    <property type="entry name" value="HTH_MERR_2"/>
    <property type="match status" value="1"/>
</dbReference>
<gene>
    <name evidence="6" type="ORF">ABS767_11030</name>
</gene>
<evidence type="ECO:0000256" key="1">
    <source>
        <dbReference type="ARBA" id="ARBA00022491"/>
    </source>
</evidence>
<dbReference type="Proteomes" id="UP001629244">
    <property type="component" value="Unassembled WGS sequence"/>
</dbReference>
<dbReference type="Pfam" id="PF07739">
    <property type="entry name" value="TipAS"/>
    <property type="match status" value="1"/>
</dbReference>
<protein>
    <submittedName>
        <fullName evidence="6">MerR family transcriptional regulator</fullName>
    </submittedName>
</protein>
<dbReference type="SUPFAM" id="SSF46955">
    <property type="entry name" value="Putative DNA-binding domain"/>
    <property type="match status" value="1"/>
</dbReference>